<gene>
    <name evidence="1" type="ORF">A2665_00765</name>
</gene>
<dbReference type="CDD" id="cd00090">
    <property type="entry name" value="HTH_ARSR"/>
    <property type="match status" value="1"/>
</dbReference>
<evidence type="ECO:0008006" key="3">
    <source>
        <dbReference type="Google" id="ProtNLM"/>
    </source>
</evidence>
<dbReference type="InterPro" id="IPR011991">
    <property type="entry name" value="ArsR-like_HTH"/>
</dbReference>
<protein>
    <recommendedName>
        <fullName evidence="3">HTH deoR-type domain-containing protein</fullName>
    </recommendedName>
</protein>
<comment type="caution">
    <text evidence="1">The sequence shown here is derived from an EMBL/GenBank/DDBJ whole genome shotgun (WGS) entry which is preliminary data.</text>
</comment>
<evidence type="ECO:0000313" key="2">
    <source>
        <dbReference type="Proteomes" id="UP000177746"/>
    </source>
</evidence>
<proteinExistence type="predicted"/>
<dbReference type="EMBL" id="MHVI01000012">
    <property type="protein sequence ID" value="OHA91750.1"/>
    <property type="molecule type" value="Genomic_DNA"/>
</dbReference>
<dbReference type="InterPro" id="IPR036388">
    <property type="entry name" value="WH-like_DNA-bd_sf"/>
</dbReference>
<dbReference type="InterPro" id="IPR036390">
    <property type="entry name" value="WH_DNA-bd_sf"/>
</dbReference>
<evidence type="ECO:0000313" key="1">
    <source>
        <dbReference type="EMBL" id="OHA91750.1"/>
    </source>
</evidence>
<dbReference type="Proteomes" id="UP000177746">
    <property type="component" value="Unassembled WGS sequence"/>
</dbReference>
<reference evidence="1 2" key="1">
    <citation type="journal article" date="2016" name="Nat. Commun.">
        <title>Thousands of microbial genomes shed light on interconnected biogeochemical processes in an aquifer system.</title>
        <authorList>
            <person name="Anantharaman K."/>
            <person name="Brown C.T."/>
            <person name="Hug L.A."/>
            <person name="Sharon I."/>
            <person name="Castelle C.J."/>
            <person name="Probst A.J."/>
            <person name="Thomas B.C."/>
            <person name="Singh A."/>
            <person name="Wilkins M.J."/>
            <person name="Karaoz U."/>
            <person name="Brodie E.L."/>
            <person name="Williams K.H."/>
            <person name="Hubbard S.S."/>
            <person name="Banfield J.F."/>
        </authorList>
    </citation>
    <scope>NUCLEOTIDE SEQUENCE [LARGE SCALE GENOMIC DNA]</scope>
</reference>
<organism evidence="1 2">
    <name type="scientific">Candidatus Zambryskibacteria bacterium RIFCSPHIGHO2_01_FULL_46_30</name>
    <dbReference type="NCBI Taxonomy" id="1802739"/>
    <lineage>
        <taxon>Bacteria</taxon>
        <taxon>Candidatus Zambryskiibacteriota</taxon>
    </lineage>
</organism>
<dbReference type="SUPFAM" id="SSF46785">
    <property type="entry name" value="Winged helix' DNA-binding domain"/>
    <property type="match status" value="1"/>
</dbReference>
<dbReference type="Gene3D" id="1.10.10.10">
    <property type="entry name" value="Winged helix-like DNA-binding domain superfamily/Winged helix DNA-binding domain"/>
    <property type="match status" value="1"/>
</dbReference>
<dbReference type="AlphaFoldDB" id="A0A1G2T382"/>
<dbReference type="Pfam" id="PF13412">
    <property type="entry name" value="HTH_24"/>
    <property type="match status" value="1"/>
</dbReference>
<sequence length="112" mass="12608">MTKLFLIIIAVVILVILLSRRGRYELRSRLDTGVDAFIGICEAALESSAKKQANLERIMELLMDKGEVSNADVRQALGISDATATRYFDELEKEGKVRQVGKTGRHVHYERT</sequence>
<name>A0A1G2T382_9BACT</name>
<accession>A0A1G2T382</accession>